<gene>
    <name evidence="1" type="ORF">TraAM80_03130</name>
</gene>
<proteinExistence type="predicted"/>
<dbReference type="EMBL" id="MKGL01000077">
    <property type="protein sequence ID" value="RNF07872.1"/>
    <property type="molecule type" value="Genomic_DNA"/>
</dbReference>
<reference evidence="1 2" key="1">
    <citation type="journal article" date="2018" name="BMC Genomics">
        <title>Genomic comparison of Trypanosoma conorhini and Trypanosoma rangeli to Trypanosoma cruzi strains of high and low virulence.</title>
        <authorList>
            <person name="Bradwell K.R."/>
            <person name="Koparde V.N."/>
            <person name="Matveyev A.V."/>
            <person name="Serrano M.G."/>
            <person name="Alves J.M."/>
            <person name="Parikh H."/>
            <person name="Huang B."/>
            <person name="Lee V."/>
            <person name="Espinosa-Alvarez O."/>
            <person name="Ortiz P.A."/>
            <person name="Costa-Martins A.G."/>
            <person name="Teixeira M.M."/>
            <person name="Buck G.A."/>
        </authorList>
    </citation>
    <scope>NUCLEOTIDE SEQUENCE [LARGE SCALE GENOMIC DNA]</scope>
    <source>
        <strain evidence="1 2">AM80</strain>
    </source>
</reference>
<dbReference type="Proteomes" id="UP000283634">
    <property type="component" value="Unassembled WGS sequence"/>
</dbReference>
<accession>A0A3R7MTG8</accession>
<evidence type="ECO:0000313" key="1">
    <source>
        <dbReference type="EMBL" id="RNF07872.1"/>
    </source>
</evidence>
<evidence type="ECO:0000313" key="2">
    <source>
        <dbReference type="Proteomes" id="UP000283634"/>
    </source>
</evidence>
<dbReference type="OMA" id="CYSVAYT"/>
<name>A0A3R7MTG8_TRYRA</name>
<sequence length="284" mass="33045">MILTIPLTEASTENVTSAWVLVLNSEALQRHSLAAQRRGVPSYTTVESIMSVLKTSFDPEPHPLFVDQVYSALRLAFERADEKRSPLYPYLRLLAPFDDEFIREIHRGVLDSQTHLEYSDHGGRFSHCLRQIRRKWLDEYEVVRMIETSCGLFLATASPDKKRCFENPTTPSHEEEVTHRQSPPSMEDWTWACRLVLSRQRLLPLRHNVEPFERVCTERKRMQAEEDAWAHLVNNVRWTLLDRVFGVVEHKRAVANDFDPRAIASVVPVLDMLQYPRVGWPTLR</sequence>
<dbReference type="AlphaFoldDB" id="A0A3R7MTG8"/>
<dbReference type="Gene3D" id="3.90.1410.10">
    <property type="entry name" value="set domain protein methyltransferase, domain 1"/>
    <property type="match status" value="1"/>
</dbReference>
<dbReference type="RefSeq" id="XP_029240080.1">
    <property type="nucleotide sequence ID" value="XM_029380109.1"/>
</dbReference>
<dbReference type="OrthoDB" id="272966at2759"/>
<dbReference type="GeneID" id="40327063"/>
<protein>
    <submittedName>
        <fullName evidence="1">Uncharacterized protein</fullName>
    </submittedName>
</protein>
<keyword evidence="2" id="KW-1185">Reference proteome</keyword>
<organism evidence="1 2">
    <name type="scientific">Trypanosoma rangeli</name>
    <dbReference type="NCBI Taxonomy" id="5698"/>
    <lineage>
        <taxon>Eukaryota</taxon>
        <taxon>Discoba</taxon>
        <taxon>Euglenozoa</taxon>
        <taxon>Kinetoplastea</taxon>
        <taxon>Metakinetoplastina</taxon>
        <taxon>Trypanosomatida</taxon>
        <taxon>Trypanosomatidae</taxon>
        <taxon>Trypanosoma</taxon>
        <taxon>Herpetosoma</taxon>
    </lineage>
</organism>
<comment type="caution">
    <text evidence="1">The sequence shown here is derived from an EMBL/GenBank/DDBJ whole genome shotgun (WGS) entry which is preliminary data.</text>
</comment>